<sequence length="231" mass="26258">MNAKNMSSQKSDLLCTSLLHTKLITEIRMFVRPVAFFQCVASADVNTPNRTARQHLSMHGRESDSGVPDRAFEAQIFVKFMPTLIVRMAVLRQYSSRAEEETRSECRSVGRLSNGGGNADAVDLTPLVPQNHKKTLWFSIYDKAITVFERLTLFLRKLSYNSVTVQYFLCNEAVVAKDNPPRFEGDTTNLCFIGSLFVQHKKHPPSQNTPKRPIFHASYIFMLYVSTTMLK</sequence>
<reference evidence="1 2" key="1">
    <citation type="journal article" date="2013" name="Nat. Genet.">
        <title>The genome of the hydatid tapeworm Echinococcus granulosus.</title>
        <authorList>
            <person name="Zheng H."/>
            <person name="Zhang W."/>
            <person name="Zhang L."/>
            <person name="Zhang Z."/>
            <person name="Li J."/>
            <person name="Lu G."/>
            <person name="Zhu Y."/>
            <person name="Wang Y."/>
            <person name="Huang Y."/>
            <person name="Liu J."/>
            <person name="Kang H."/>
            <person name="Chen J."/>
            <person name="Wang L."/>
            <person name="Chen A."/>
            <person name="Yu S."/>
            <person name="Gao Z."/>
            <person name="Jin L."/>
            <person name="Gu W."/>
            <person name="Wang Z."/>
            <person name="Zhao L."/>
            <person name="Shi B."/>
            <person name="Wen H."/>
            <person name="Lin R."/>
            <person name="Jones M.K."/>
            <person name="Brejova B."/>
            <person name="Vinar T."/>
            <person name="Zhao G."/>
            <person name="McManus D.P."/>
            <person name="Chen Z."/>
            <person name="Zhou Y."/>
            <person name="Wang S."/>
        </authorList>
    </citation>
    <scope>NUCLEOTIDE SEQUENCE [LARGE SCALE GENOMIC DNA]</scope>
</reference>
<dbReference type="CTD" id="36345847"/>
<dbReference type="RefSeq" id="XP_024346210.1">
    <property type="nucleotide sequence ID" value="XM_024499381.1"/>
</dbReference>
<dbReference type="GeneID" id="36345847"/>
<dbReference type="KEGG" id="egl:EGR_10132"/>
<dbReference type="AlphaFoldDB" id="W6UNS5"/>
<gene>
    <name evidence="1" type="ORF">EGR_10132</name>
</gene>
<protein>
    <submittedName>
        <fullName evidence="1">Uncharacterized protein</fullName>
    </submittedName>
</protein>
<accession>W6UNS5</accession>
<organism evidence="1 2">
    <name type="scientific">Echinococcus granulosus</name>
    <name type="common">Hydatid tapeworm</name>
    <dbReference type="NCBI Taxonomy" id="6210"/>
    <lineage>
        <taxon>Eukaryota</taxon>
        <taxon>Metazoa</taxon>
        <taxon>Spiralia</taxon>
        <taxon>Lophotrochozoa</taxon>
        <taxon>Platyhelminthes</taxon>
        <taxon>Cestoda</taxon>
        <taxon>Eucestoda</taxon>
        <taxon>Cyclophyllidea</taxon>
        <taxon>Taeniidae</taxon>
        <taxon>Echinococcus</taxon>
        <taxon>Echinococcus granulosus group</taxon>
    </lineage>
</organism>
<evidence type="ECO:0000313" key="1">
    <source>
        <dbReference type="EMBL" id="EUB55014.1"/>
    </source>
</evidence>
<evidence type="ECO:0000313" key="2">
    <source>
        <dbReference type="Proteomes" id="UP000019149"/>
    </source>
</evidence>
<comment type="caution">
    <text evidence="1">The sequence shown here is derived from an EMBL/GenBank/DDBJ whole genome shotgun (WGS) entry which is preliminary data.</text>
</comment>
<proteinExistence type="predicted"/>
<keyword evidence="2" id="KW-1185">Reference proteome</keyword>
<dbReference type="EMBL" id="APAU02000192">
    <property type="protein sequence ID" value="EUB55014.1"/>
    <property type="molecule type" value="Genomic_DNA"/>
</dbReference>
<name>W6UNS5_ECHGR</name>
<dbReference type="Proteomes" id="UP000019149">
    <property type="component" value="Unassembled WGS sequence"/>
</dbReference>